<sequence>MFKVKAPETFKAALTIVGHGREQKLNLTYRHLTQEAYTTLLQRLAGQETTPTQAILDMVAEWDADVSLDTAGVDEALQQQIGLDAVIITGYSQAIQVARKGN</sequence>
<dbReference type="EMBL" id="CP082270">
    <property type="protein sequence ID" value="WDM65329.1"/>
    <property type="molecule type" value="Genomic_DNA"/>
</dbReference>
<dbReference type="Proteomes" id="UP001216828">
    <property type="component" value="Chromosome"/>
</dbReference>
<name>A0ABY7Y5V0_9GAMM</name>
<evidence type="ECO:0008006" key="3">
    <source>
        <dbReference type="Google" id="ProtNLM"/>
    </source>
</evidence>
<dbReference type="RefSeq" id="WP_274512445.1">
    <property type="nucleotide sequence ID" value="NZ_CP082270.1"/>
</dbReference>
<accession>A0ABY7Y5V0</accession>
<gene>
    <name evidence="1" type="ORF">K5L94_08675</name>
</gene>
<evidence type="ECO:0000313" key="2">
    <source>
        <dbReference type="Proteomes" id="UP001216828"/>
    </source>
</evidence>
<protein>
    <recommendedName>
        <fullName evidence="3">Phage protein</fullName>
    </recommendedName>
</protein>
<dbReference type="Pfam" id="PF08748">
    <property type="entry name" value="Phage_TAC_4"/>
    <property type="match status" value="1"/>
</dbReference>
<dbReference type="InterPro" id="IPR014859">
    <property type="entry name" value="Phage_TAC_4"/>
</dbReference>
<keyword evidence="2" id="KW-1185">Reference proteome</keyword>
<reference evidence="1 2" key="1">
    <citation type="submission" date="2021-08" db="EMBL/GenBank/DDBJ databases">
        <title>Stenotrophomonas forensis sp. nov., isolated from contaminated viral transport media.</title>
        <authorList>
            <person name="Nguyen S.V."/>
            <person name="Edwards D."/>
            <person name="Scott S."/>
            <person name="Doss J."/>
            <person name="Merid S."/>
            <person name="Zelaya E."/>
            <person name="Maza C."/>
            <person name="Mann M."/>
            <person name="Hamilton B."/>
            <person name="Blackwell R."/>
            <person name="Tran A."/>
            <person name="Hauser J."/>
        </authorList>
    </citation>
    <scope>NUCLEOTIDE SEQUENCE [LARGE SCALE GENOMIC DNA]</scope>
    <source>
        <strain evidence="1 2">DFS-20110405</strain>
    </source>
</reference>
<proteinExistence type="predicted"/>
<evidence type="ECO:0000313" key="1">
    <source>
        <dbReference type="EMBL" id="WDM65329.1"/>
    </source>
</evidence>
<organism evidence="1 2">
    <name type="scientific">Stenotrophomonas forensis</name>
    <dbReference type="NCBI Taxonomy" id="2871169"/>
    <lineage>
        <taxon>Bacteria</taxon>
        <taxon>Pseudomonadati</taxon>
        <taxon>Pseudomonadota</taxon>
        <taxon>Gammaproteobacteria</taxon>
        <taxon>Lysobacterales</taxon>
        <taxon>Lysobacteraceae</taxon>
        <taxon>Stenotrophomonas</taxon>
        <taxon>Stenotrophomonas maltophilia group</taxon>
    </lineage>
</organism>